<dbReference type="EMBL" id="JAHRIP010014501">
    <property type="protein sequence ID" value="MEQ2285739.1"/>
    <property type="molecule type" value="Genomic_DNA"/>
</dbReference>
<sequence length="115" mass="13321">MLGSYWFTNHLIKVLAPLKRRDDVLQTLTMSTMGHILSCSNNKLNRILLGIKDTHHTAQIFICKNSVIFCPLKHKSNVCGWTRTEYGPYKWFRCMVLKRQMVLVYGLSGETQESD</sequence>
<evidence type="ECO:0000313" key="1">
    <source>
        <dbReference type="EMBL" id="MEQ2285739.1"/>
    </source>
</evidence>
<gene>
    <name evidence="1" type="ORF">AMECASPLE_035013</name>
</gene>
<organism evidence="1 2">
    <name type="scientific">Ameca splendens</name>
    <dbReference type="NCBI Taxonomy" id="208324"/>
    <lineage>
        <taxon>Eukaryota</taxon>
        <taxon>Metazoa</taxon>
        <taxon>Chordata</taxon>
        <taxon>Craniata</taxon>
        <taxon>Vertebrata</taxon>
        <taxon>Euteleostomi</taxon>
        <taxon>Actinopterygii</taxon>
        <taxon>Neopterygii</taxon>
        <taxon>Teleostei</taxon>
        <taxon>Neoteleostei</taxon>
        <taxon>Acanthomorphata</taxon>
        <taxon>Ovalentaria</taxon>
        <taxon>Atherinomorphae</taxon>
        <taxon>Cyprinodontiformes</taxon>
        <taxon>Goodeidae</taxon>
        <taxon>Ameca</taxon>
    </lineage>
</organism>
<accession>A0ABV0XWF1</accession>
<evidence type="ECO:0000313" key="2">
    <source>
        <dbReference type="Proteomes" id="UP001469553"/>
    </source>
</evidence>
<dbReference type="Proteomes" id="UP001469553">
    <property type="component" value="Unassembled WGS sequence"/>
</dbReference>
<reference evidence="1 2" key="1">
    <citation type="submission" date="2021-06" db="EMBL/GenBank/DDBJ databases">
        <authorList>
            <person name="Palmer J.M."/>
        </authorList>
    </citation>
    <scope>NUCLEOTIDE SEQUENCE [LARGE SCALE GENOMIC DNA]</scope>
    <source>
        <strain evidence="1 2">AS_MEX2019</strain>
        <tissue evidence="1">Muscle</tissue>
    </source>
</reference>
<keyword evidence="2" id="KW-1185">Reference proteome</keyword>
<proteinExistence type="predicted"/>
<comment type="caution">
    <text evidence="1">The sequence shown here is derived from an EMBL/GenBank/DDBJ whole genome shotgun (WGS) entry which is preliminary data.</text>
</comment>
<name>A0ABV0XWF1_9TELE</name>
<protein>
    <submittedName>
        <fullName evidence="1">Uncharacterized protein</fullName>
    </submittedName>
</protein>